<dbReference type="RefSeq" id="WP_126575757.1">
    <property type="nucleotide sequence ID" value="NZ_RXZH01000012.1"/>
</dbReference>
<keyword evidence="8 10" id="KW-0139">CF(1)</keyword>
<dbReference type="Gene3D" id="1.10.520.20">
    <property type="entry name" value="N-terminal domain of the delta subunit of the F1F0-ATP synthase"/>
    <property type="match status" value="1"/>
</dbReference>
<evidence type="ECO:0000256" key="6">
    <source>
        <dbReference type="ARBA" id="ARBA00023065"/>
    </source>
</evidence>
<evidence type="ECO:0000256" key="10">
    <source>
        <dbReference type="HAMAP-Rule" id="MF_01416"/>
    </source>
</evidence>
<dbReference type="PRINTS" id="PR00125">
    <property type="entry name" value="ATPASEDELTA"/>
</dbReference>
<dbReference type="AlphaFoldDB" id="A0A3S0PLD7"/>
<dbReference type="InterPro" id="IPR000711">
    <property type="entry name" value="ATPase_OSCP/dsu"/>
</dbReference>
<evidence type="ECO:0000256" key="4">
    <source>
        <dbReference type="ARBA" id="ARBA00022519"/>
    </source>
</evidence>
<keyword evidence="9 10" id="KW-0066">ATP synthesis</keyword>
<dbReference type="GO" id="GO:0045259">
    <property type="term" value="C:proton-transporting ATP synthase complex"/>
    <property type="evidence" value="ECO:0007669"/>
    <property type="project" value="UniProtKB-KW"/>
</dbReference>
<keyword evidence="11" id="KW-0378">Hydrolase</keyword>
<comment type="caution">
    <text evidence="11">The sequence shown here is derived from an EMBL/GenBank/DDBJ whole genome shotgun (WGS) entry which is preliminary data.</text>
</comment>
<dbReference type="PROSITE" id="PS00389">
    <property type="entry name" value="ATPASE_DELTA"/>
    <property type="match status" value="1"/>
</dbReference>
<reference evidence="11 12" key="1">
    <citation type="submission" date="2018-12" db="EMBL/GenBank/DDBJ databases">
        <title>Vibrio sp. isolated from China Sea.</title>
        <authorList>
            <person name="Li Y."/>
        </authorList>
    </citation>
    <scope>NUCLEOTIDE SEQUENCE [LARGE SCALE GENOMIC DNA]</scope>
    <source>
        <strain evidence="11 12">BEI207</strain>
    </source>
</reference>
<dbReference type="GO" id="GO:0046933">
    <property type="term" value="F:proton-transporting ATP synthase activity, rotational mechanism"/>
    <property type="evidence" value="ECO:0007669"/>
    <property type="project" value="UniProtKB-UniRule"/>
</dbReference>
<dbReference type="SUPFAM" id="SSF47928">
    <property type="entry name" value="N-terminal domain of the delta subunit of the F1F0-ATP synthase"/>
    <property type="match status" value="1"/>
</dbReference>
<evidence type="ECO:0000256" key="7">
    <source>
        <dbReference type="ARBA" id="ARBA00023136"/>
    </source>
</evidence>
<evidence type="ECO:0000313" key="12">
    <source>
        <dbReference type="Proteomes" id="UP000268973"/>
    </source>
</evidence>
<dbReference type="NCBIfam" id="TIGR01145">
    <property type="entry name" value="ATP_synt_delta"/>
    <property type="match status" value="1"/>
</dbReference>
<comment type="similarity">
    <text evidence="10">Belongs to the ATPase delta chain family.</text>
</comment>
<dbReference type="PANTHER" id="PTHR11910">
    <property type="entry name" value="ATP SYNTHASE DELTA CHAIN"/>
    <property type="match status" value="1"/>
</dbReference>
<dbReference type="NCBIfam" id="NF004404">
    <property type="entry name" value="PRK05758.2-5"/>
    <property type="match status" value="1"/>
</dbReference>
<evidence type="ECO:0000313" key="11">
    <source>
        <dbReference type="EMBL" id="RTZ14023.1"/>
    </source>
</evidence>
<dbReference type="Proteomes" id="UP000268973">
    <property type="component" value="Unassembled WGS sequence"/>
</dbReference>
<gene>
    <name evidence="10" type="primary">atpH</name>
    <name evidence="11" type="ORF">EJ063_18340</name>
</gene>
<comment type="function">
    <text evidence="10">F(1)F(0) ATP synthase produces ATP from ADP in the presence of a proton or sodium gradient. F-type ATPases consist of two structural domains, F(1) containing the extramembraneous catalytic core and F(0) containing the membrane proton channel, linked together by a central stalk and a peripheral stalk. During catalysis, ATP synthesis in the catalytic domain of F(1) is coupled via a rotary mechanism of the central stalk subunits to proton translocation.</text>
</comment>
<keyword evidence="12" id="KW-1185">Reference proteome</keyword>
<dbReference type="InterPro" id="IPR026015">
    <property type="entry name" value="ATP_synth_OSCP/delta_N_sf"/>
</dbReference>
<evidence type="ECO:0000256" key="1">
    <source>
        <dbReference type="ARBA" id="ARBA00004370"/>
    </source>
</evidence>
<protein>
    <recommendedName>
        <fullName evidence="10">ATP synthase subunit delta</fullName>
    </recommendedName>
    <alternativeName>
        <fullName evidence="10">ATP synthase F(1) sector subunit delta</fullName>
    </alternativeName>
    <alternativeName>
        <fullName evidence="10">F-type ATPase subunit delta</fullName>
        <shortName evidence="10">F-ATPase subunit delta</shortName>
    </alternativeName>
</protein>
<keyword evidence="6 10" id="KW-0406">Ion transport</keyword>
<accession>A0A3S0PLD7</accession>
<dbReference type="GO" id="GO:0016787">
    <property type="term" value="F:hydrolase activity"/>
    <property type="evidence" value="ECO:0007669"/>
    <property type="project" value="UniProtKB-KW"/>
</dbReference>
<evidence type="ECO:0000256" key="5">
    <source>
        <dbReference type="ARBA" id="ARBA00022781"/>
    </source>
</evidence>
<evidence type="ECO:0000256" key="9">
    <source>
        <dbReference type="ARBA" id="ARBA00023310"/>
    </source>
</evidence>
<keyword evidence="2 10" id="KW-0813">Transport</keyword>
<evidence type="ECO:0000256" key="2">
    <source>
        <dbReference type="ARBA" id="ARBA00022448"/>
    </source>
</evidence>
<comment type="function">
    <text evidence="10">This protein is part of the stalk that links CF(0) to CF(1). It either transmits conformational changes from CF(0) to CF(1) or is implicated in proton conduction.</text>
</comment>
<comment type="subcellular location">
    <subcellularLocation>
        <location evidence="10">Cell membrane</location>
        <topology evidence="10">Peripheral membrane protein</topology>
    </subcellularLocation>
    <subcellularLocation>
        <location evidence="1">Membrane</location>
    </subcellularLocation>
</comment>
<sequence length="177" mass="19461">MSDMTTIARPYAKAAFDFAVEKDQLDQWGQMLSFAAEVANNEQIHELLTSSTSADKLAEIFVAVCGEQVDTFGQNLIKVMAENGRLQALPDVCAEFLLLKQEHEKEISVEVTSATELSEQQKADISSKLETRLERKVQLNCSVDETLLGGVIIRAGDLVIDNSARGRLSRLSDALQS</sequence>
<name>A0A3S0PLD7_9VIBR</name>
<organism evidence="11 12">
    <name type="scientific">Vibrio aquaticus</name>
    <dbReference type="NCBI Taxonomy" id="2496559"/>
    <lineage>
        <taxon>Bacteria</taxon>
        <taxon>Pseudomonadati</taxon>
        <taxon>Pseudomonadota</taxon>
        <taxon>Gammaproteobacteria</taxon>
        <taxon>Vibrionales</taxon>
        <taxon>Vibrionaceae</taxon>
        <taxon>Vibrio</taxon>
    </lineage>
</organism>
<dbReference type="Pfam" id="PF00213">
    <property type="entry name" value="OSCP"/>
    <property type="match status" value="1"/>
</dbReference>
<dbReference type="EMBL" id="RXZH01000012">
    <property type="protein sequence ID" value="RTZ14023.1"/>
    <property type="molecule type" value="Genomic_DNA"/>
</dbReference>
<keyword evidence="5 10" id="KW-0375">Hydrogen ion transport</keyword>
<evidence type="ECO:0000256" key="8">
    <source>
        <dbReference type="ARBA" id="ARBA00023196"/>
    </source>
</evidence>
<dbReference type="HAMAP" id="MF_01416">
    <property type="entry name" value="ATP_synth_delta_bact"/>
    <property type="match status" value="1"/>
</dbReference>
<keyword evidence="7 10" id="KW-0472">Membrane</keyword>
<dbReference type="InterPro" id="IPR020781">
    <property type="entry name" value="ATPase_OSCP/d_CS"/>
</dbReference>
<keyword evidence="4" id="KW-0997">Cell inner membrane</keyword>
<dbReference type="GO" id="GO:0005886">
    <property type="term" value="C:plasma membrane"/>
    <property type="evidence" value="ECO:0007669"/>
    <property type="project" value="UniProtKB-SubCell"/>
</dbReference>
<dbReference type="OrthoDB" id="9816221at2"/>
<dbReference type="NCBIfam" id="NF004402">
    <property type="entry name" value="PRK05758.2-2"/>
    <property type="match status" value="1"/>
</dbReference>
<evidence type="ECO:0000256" key="3">
    <source>
        <dbReference type="ARBA" id="ARBA00022475"/>
    </source>
</evidence>
<proteinExistence type="inferred from homology"/>
<keyword evidence="3 10" id="KW-1003">Cell membrane</keyword>